<protein>
    <submittedName>
        <fullName evidence="1">Uncharacterized protein</fullName>
    </submittedName>
</protein>
<dbReference type="Proteomes" id="UP000030302">
    <property type="component" value="Chromosome"/>
</dbReference>
<sequence>MNAPLAVFAPAAAPVVEPERPPAPEPPPPKPPAALVLVDVLLVWEPVSTPFGPKVAPEVAVPVLLLVVVAA</sequence>
<proteinExistence type="predicted"/>
<organism evidence="1 2">
    <name type="scientific">Collimonas arenae</name>
    <dbReference type="NCBI Taxonomy" id="279058"/>
    <lineage>
        <taxon>Bacteria</taxon>
        <taxon>Pseudomonadati</taxon>
        <taxon>Pseudomonadota</taxon>
        <taxon>Betaproteobacteria</taxon>
        <taxon>Burkholderiales</taxon>
        <taxon>Oxalobacteraceae</taxon>
        <taxon>Collimonas</taxon>
    </lineage>
</organism>
<dbReference type="AlphaFoldDB" id="A0A0A1FBK7"/>
<evidence type="ECO:0000313" key="1">
    <source>
        <dbReference type="EMBL" id="AIY41916.1"/>
    </source>
</evidence>
<evidence type="ECO:0000313" key="2">
    <source>
        <dbReference type="Proteomes" id="UP000030302"/>
    </source>
</evidence>
<name>A0A0A1FBK7_9BURK</name>
<dbReference type="EMBL" id="CP009962">
    <property type="protein sequence ID" value="AIY41916.1"/>
    <property type="molecule type" value="Genomic_DNA"/>
</dbReference>
<keyword evidence="2" id="KW-1185">Reference proteome</keyword>
<reference evidence="2" key="1">
    <citation type="journal article" date="2014" name="Soil Biol. Biochem.">
        <title>Structure and function of bacterial communities in ageing soils: Insights from the Mendocino ecological staircase.</title>
        <authorList>
            <person name="Uroz S."/>
            <person name="Tech J.J."/>
            <person name="Sawaya N.A."/>
            <person name="Frey-Klett P."/>
            <person name="Leveau J.H.J."/>
        </authorList>
    </citation>
    <scope>NUCLEOTIDE SEQUENCE [LARGE SCALE GENOMIC DNA]</scope>
    <source>
        <strain evidence="2">Cal35</strain>
    </source>
</reference>
<dbReference type="HOGENOM" id="CLU_2733039_0_0_4"/>
<gene>
    <name evidence="1" type="ORF">LT85_2758</name>
</gene>
<accession>A0A0A1FBK7</accession>
<dbReference type="STRING" id="279058.LT85_2758"/>
<dbReference type="KEGG" id="care:LT85_2758"/>